<evidence type="ECO:0000313" key="2">
    <source>
        <dbReference type="Proteomes" id="UP001162501"/>
    </source>
</evidence>
<reference evidence="1" key="1">
    <citation type="submission" date="2023-05" db="EMBL/GenBank/DDBJ databases">
        <authorList>
            <consortium name="ELIXIR-Norway"/>
        </authorList>
    </citation>
    <scope>NUCLEOTIDE SEQUENCE</scope>
</reference>
<accession>A0AC59YA05</accession>
<dbReference type="Proteomes" id="UP001162501">
    <property type="component" value="Chromosome 11"/>
</dbReference>
<name>A0AC59YA05_RANTA</name>
<dbReference type="EMBL" id="OX596095">
    <property type="protein sequence ID" value="CAM9512713.1"/>
    <property type="molecule type" value="Genomic_DNA"/>
</dbReference>
<protein>
    <submittedName>
        <fullName evidence="1">Uncharacterized protein</fullName>
    </submittedName>
</protein>
<reference evidence="1" key="2">
    <citation type="submission" date="2025-03" db="EMBL/GenBank/DDBJ databases">
        <authorList>
            <consortium name="ELIXIR-Norway"/>
            <consortium name="Elixir Norway"/>
        </authorList>
    </citation>
    <scope>NUCLEOTIDE SEQUENCE</scope>
</reference>
<evidence type="ECO:0000313" key="1">
    <source>
        <dbReference type="EMBL" id="CAM9512713.1"/>
    </source>
</evidence>
<sequence length="152" mass="17882">MKIWGKEEQKRDTEAKIQTHNKCMDTKGGSGDGMNREMGIDIYTVSILCINSGLMRTYIQHRELYSMVCSNLNGEEIQNFKQRDYTYTYGWFTLLQQKLTQHCKEILNQENVLERKHYLPSYSNYMTLYRRGKTMEMGKDQVARDLGRGKEG</sequence>
<organism evidence="1 2">
    <name type="scientific">Rangifer tarandus platyrhynchus</name>
    <name type="common">Svalbard reindeer</name>
    <dbReference type="NCBI Taxonomy" id="3082113"/>
    <lineage>
        <taxon>Eukaryota</taxon>
        <taxon>Metazoa</taxon>
        <taxon>Chordata</taxon>
        <taxon>Craniata</taxon>
        <taxon>Vertebrata</taxon>
        <taxon>Euteleostomi</taxon>
        <taxon>Mammalia</taxon>
        <taxon>Eutheria</taxon>
        <taxon>Laurasiatheria</taxon>
        <taxon>Artiodactyla</taxon>
        <taxon>Ruminantia</taxon>
        <taxon>Pecora</taxon>
        <taxon>Cervidae</taxon>
        <taxon>Odocoileinae</taxon>
        <taxon>Rangifer</taxon>
    </lineage>
</organism>
<gene>
    <name evidence="1" type="ORF">MRATA1EN22A_LOCUS3577</name>
</gene>
<proteinExistence type="predicted"/>